<evidence type="ECO:0000256" key="7">
    <source>
        <dbReference type="SAM" id="Phobius"/>
    </source>
</evidence>
<dbReference type="Proteomes" id="UP000008363">
    <property type="component" value="Unassembled WGS sequence"/>
</dbReference>
<feature type="transmembrane region" description="Helical" evidence="7">
    <location>
        <begin position="101"/>
        <end position="119"/>
    </location>
</feature>
<protein>
    <recommendedName>
        <fullName evidence="8">Fatty acid hydroxylase domain-containing protein</fullName>
    </recommendedName>
</protein>
<proteinExistence type="predicted"/>
<dbReference type="GO" id="GO:0050479">
    <property type="term" value="F:glyceryl-ether monooxygenase activity"/>
    <property type="evidence" value="ECO:0007669"/>
    <property type="project" value="TreeGrafter"/>
</dbReference>
<dbReference type="OrthoDB" id="9770329at2"/>
<keyword evidence="3 7" id="KW-1133">Transmembrane helix</keyword>
<feature type="transmembrane region" description="Helical" evidence="7">
    <location>
        <begin position="65"/>
        <end position="89"/>
    </location>
</feature>
<dbReference type="Pfam" id="PF04116">
    <property type="entry name" value="FA_hydroxylase"/>
    <property type="match status" value="1"/>
</dbReference>
<sequence length="326" mass="37615">MFDFLPEAMREPTVLAIPFFVTMVALEWIAAWRLEHVESDRPSERDRSLPTTPGAYNARDSRTSVLMGLVSIMTSAGWKLLALLGYSAIFAYLAPWHLSPGAWYTWVIAFVALDFLFYWEHRIAHRVRLVWATHQAHHSSEYFNFTTALRQKWNNSAGIVMWLPLPLLGVPPALVFAVYSLNLIYQFWIHTEHIERLWAPIEFVFNTPSHHRVHHGSDADYLDRNYGGTFIVWDRLFGTFAAETRRPTYGLTKPVDTYNIWRLQTYEYVNIARDVRAARGLRARLGYVFGPPGWAPAGPQSDEWVQWRRPRGLDLDKLGPADTPLG</sequence>
<evidence type="ECO:0000313" key="9">
    <source>
        <dbReference type="EMBL" id="GAB92777.1"/>
    </source>
</evidence>
<evidence type="ECO:0000256" key="6">
    <source>
        <dbReference type="ARBA" id="ARBA00023136"/>
    </source>
</evidence>
<evidence type="ECO:0000256" key="5">
    <source>
        <dbReference type="ARBA" id="ARBA00023098"/>
    </source>
</evidence>
<dbReference type="GO" id="GO:0016020">
    <property type="term" value="C:membrane"/>
    <property type="evidence" value="ECO:0007669"/>
    <property type="project" value="GOC"/>
</dbReference>
<keyword evidence="6 7" id="KW-0472">Membrane</keyword>
<reference evidence="9 10" key="1">
    <citation type="submission" date="2012-08" db="EMBL/GenBank/DDBJ databases">
        <title>Whole genome shotgun sequence of Gordonia rhizosphera NBRC 16068.</title>
        <authorList>
            <person name="Takarada H."/>
            <person name="Isaki S."/>
            <person name="Hosoyama A."/>
            <person name="Tsuchikane K."/>
            <person name="Katsumata H."/>
            <person name="Baba S."/>
            <person name="Ohji S."/>
            <person name="Yamazaki S."/>
            <person name="Fujita N."/>
        </authorList>
    </citation>
    <scope>NUCLEOTIDE SEQUENCE [LARGE SCALE GENOMIC DNA]</scope>
    <source>
        <strain evidence="9 10">NBRC 16068</strain>
    </source>
</reference>
<evidence type="ECO:0000313" key="10">
    <source>
        <dbReference type="Proteomes" id="UP000008363"/>
    </source>
</evidence>
<feature type="transmembrane region" description="Helical" evidence="7">
    <location>
        <begin position="159"/>
        <end position="181"/>
    </location>
</feature>
<keyword evidence="2 7" id="KW-0812">Transmembrane</keyword>
<keyword evidence="10" id="KW-1185">Reference proteome</keyword>
<dbReference type="InterPro" id="IPR006694">
    <property type="entry name" value="Fatty_acid_hydroxylase"/>
</dbReference>
<dbReference type="AlphaFoldDB" id="K6WKW4"/>
<evidence type="ECO:0000256" key="1">
    <source>
        <dbReference type="ARBA" id="ARBA00004127"/>
    </source>
</evidence>
<dbReference type="GO" id="GO:0012505">
    <property type="term" value="C:endomembrane system"/>
    <property type="evidence" value="ECO:0007669"/>
    <property type="project" value="UniProtKB-SubCell"/>
</dbReference>
<feature type="domain" description="Fatty acid hydroxylase" evidence="8">
    <location>
        <begin position="106"/>
        <end position="239"/>
    </location>
</feature>
<accession>K6WKW4</accession>
<comment type="caution">
    <text evidence="9">The sequence shown here is derived from an EMBL/GenBank/DDBJ whole genome shotgun (WGS) entry which is preliminary data.</text>
</comment>
<dbReference type="STRING" id="1108045.GORHZ_191_00360"/>
<dbReference type="EMBL" id="BAHC01000191">
    <property type="protein sequence ID" value="GAB92777.1"/>
    <property type="molecule type" value="Genomic_DNA"/>
</dbReference>
<organism evidence="9 10">
    <name type="scientific">Gordonia rhizosphera NBRC 16068</name>
    <dbReference type="NCBI Taxonomy" id="1108045"/>
    <lineage>
        <taxon>Bacteria</taxon>
        <taxon>Bacillati</taxon>
        <taxon>Actinomycetota</taxon>
        <taxon>Actinomycetes</taxon>
        <taxon>Mycobacteriales</taxon>
        <taxon>Gordoniaceae</taxon>
        <taxon>Gordonia</taxon>
    </lineage>
</organism>
<comment type="subcellular location">
    <subcellularLocation>
        <location evidence="1">Endomembrane system</location>
        <topology evidence="1">Multi-pass membrane protein</topology>
    </subcellularLocation>
</comment>
<evidence type="ECO:0000256" key="3">
    <source>
        <dbReference type="ARBA" id="ARBA00022989"/>
    </source>
</evidence>
<dbReference type="GO" id="GO:0005506">
    <property type="term" value="F:iron ion binding"/>
    <property type="evidence" value="ECO:0007669"/>
    <property type="project" value="InterPro"/>
</dbReference>
<feature type="transmembrane region" description="Helical" evidence="7">
    <location>
        <begin position="12"/>
        <end position="32"/>
    </location>
</feature>
<dbReference type="PANTHER" id="PTHR21624">
    <property type="entry name" value="STEROL DESATURASE-RELATED PROTEIN"/>
    <property type="match status" value="1"/>
</dbReference>
<dbReference type="GO" id="GO:0006643">
    <property type="term" value="P:membrane lipid metabolic process"/>
    <property type="evidence" value="ECO:0007669"/>
    <property type="project" value="TreeGrafter"/>
</dbReference>
<keyword evidence="4" id="KW-0560">Oxidoreductase</keyword>
<dbReference type="RefSeq" id="WP_006337469.1">
    <property type="nucleotide sequence ID" value="NZ_BAHC01000191.1"/>
</dbReference>
<dbReference type="PANTHER" id="PTHR21624:SF1">
    <property type="entry name" value="ALKYLGLYCEROL MONOOXYGENASE"/>
    <property type="match status" value="1"/>
</dbReference>
<dbReference type="GO" id="GO:0008610">
    <property type="term" value="P:lipid biosynthetic process"/>
    <property type="evidence" value="ECO:0007669"/>
    <property type="project" value="InterPro"/>
</dbReference>
<evidence type="ECO:0000256" key="2">
    <source>
        <dbReference type="ARBA" id="ARBA00022692"/>
    </source>
</evidence>
<keyword evidence="5" id="KW-0443">Lipid metabolism</keyword>
<dbReference type="eggNOG" id="COG3000">
    <property type="taxonomic scope" value="Bacteria"/>
</dbReference>
<name>K6WKW4_9ACTN</name>
<evidence type="ECO:0000256" key="4">
    <source>
        <dbReference type="ARBA" id="ARBA00023002"/>
    </source>
</evidence>
<evidence type="ECO:0000259" key="8">
    <source>
        <dbReference type="Pfam" id="PF04116"/>
    </source>
</evidence>
<dbReference type="InterPro" id="IPR051689">
    <property type="entry name" value="Sterol_desaturase/TMEM195"/>
</dbReference>
<gene>
    <name evidence="9" type="ORF">GORHZ_191_00360</name>
</gene>